<dbReference type="AlphaFoldDB" id="A0A918HEC9"/>
<sequence length="581" mass="61492">MGRLPGLLAAPRLLRHYGATAVGLQADDEMVFDAPDPRVRAACDAVRQGRYAPAEELLAATRREADWDDRTEAARALADVLLAGPGQLEDWSARKPGDRDLALVRAEAAVARAWSVRTGARASEVSAEQFAGFHALLADAVPVLEEAVALNQGDPTPWAAVLAHDTGAAASREDFEEHLANALSIDPHNWVAHARAVQFLAAKWYGSHEEMFAYAESVAAASPEGHRLRGLPVVALSELILDEKLDGDAATKYGPIGKDRVDAAIAAARALSTAHPAGDPHVAGVRNHLAWAMIRDGRPAGEILDVFRAVGRHVTAFPWAYLGGLPAFLEYRNGVRAQVAQNTPFFGGTVTPPEAAVTATAADAGGARRELALVPATVAQVAEAVLLTGVAYRMAPLSGTGITLVETAPSQEPDIGGRGGRRGLRRALLGEGDLVRLARSFTTGEPWPVLVVSRYVDRYGLSLVRDRKVLATHLWQGPEGIPAQQEAAETAALLSSAFAKADERLVTAALRDPGTDRAPLDAALAALGLPTLPAEYGEGYEILAGVPKARVVAKRSLRAALRESLRDDPADSSRELPPLGL</sequence>
<gene>
    <name evidence="1" type="ORF">GCM10014713_59810</name>
</gene>
<keyword evidence="2" id="KW-1185">Reference proteome</keyword>
<comment type="caution">
    <text evidence="1">The sequence shown here is derived from an EMBL/GenBank/DDBJ whole genome shotgun (WGS) entry which is preliminary data.</text>
</comment>
<organism evidence="1 2">
    <name type="scientific">Streptomyces purpureus</name>
    <dbReference type="NCBI Taxonomy" id="1951"/>
    <lineage>
        <taxon>Bacteria</taxon>
        <taxon>Bacillati</taxon>
        <taxon>Actinomycetota</taxon>
        <taxon>Actinomycetes</taxon>
        <taxon>Kitasatosporales</taxon>
        <taxon>Streptomycetaceae</taxon>
        <taxon>Streptomyces</taxon>
    </lineage>
</organism>
<evidence type="ECO:0000313" key="2">
    <source>
        <dbReference type="Proteomes" id="UP000619486"/>
    </source>
</evidence>
<protein>
    <recommendedName>
        <fullName evidence="3">Tetratricopeptide repeat protein</fullName>
    </recommendedName>
</protein>
<evidence type="ECO:0008006" key="3">
    <source>
        <dbReference type="Google" id="ProtNLM"/>
    </source>
</evidence>
<dbReference type="Proteomes" id="UP000619486">
    <property type="component" value="Unassembled WGS sequence"/>
</dbReference>
<evidence type="ECO:0000313" key="1">
    <source>
        <dbReference type="EMBL" id="GGT58221.1"/>
    </source>
</evidence>
<dbReference type="RefSeq" id="WP_189204727.1">
    <property type="nucleotide sequence ID" value="NZ_BMQQ01000032.1"/>
</dbReference>
<accession>A0A918HEC9</accession>
<reference evidence="1" key="1">
    <citation type="journal article" date="2014" name="Int. J. Syst. Evol. Microbiol.">
        <title>Complete genome sequence of Corynebacterium casei LMG S-19264T (=DSM 44701T), isolated from a smear-ripened cheese.</title>
        <authorList>
            <consortium name="US DOE Joint Genome Institute (JGI-PGF)"/>
            <person name="Walter F."/>
            <person name="Albersmeier A."/>
            <person name="Kalinowski J."/>
            <person name="Ruckert C."/>
        </authorList>
    </citation>
    <scope>NUCLEOTIDE SEQUENCE</scope>
    <source>
        <strain evidence="1">JCM 3172</strain>
    </source>
</reference>
<name>A0A918HEC9_9ACTN</name>
<reference evidence="1" key="2">
    <citation type="submission" date="2020-09" db="EMBL/GenBank/DDBJ databases">
        <authorList>
            <person name="Sun Q."/>
            <person name="Ohkuma M."/>
        </authorList>
    </citation>
    <scope>NUCLEOTIDE SEQUENCE</scope>
    <source>
        <strain evidence="1">JCM 3172</strain>
    </source>
</reference>
<proteinExistence type="predicted"/>
<dbReference type="EMBL" id="BMQQ01000032">
    <property type="protein sequence ID" value="GGT58221.1"/>
    <property type="molecule type" value="Genomic_DNA"/>
</dbReference>